<evidence type="ECO:0000259" key="2">
    <source>
        <dbReference type="Pfam" id="PF14988"/>
    </source>
</evidence>
<evidence type="ECO:0000313" key="3">
    <source>
        <dbReference type="EMBL" id="EGV92570.1"/>
    </source>
</evidence>
<dbReference type="InParanoid" id="G3HN70"/>
<protein>
    <recommendedName>
        <fullName evidence="2">DUF4515 domain-containing protein</fullName>
    </recommendedName>
</protein>
<feature type="region of interest" description="Disordered" evidence="1">
    <location>
        <begin position="1"/>
        <end position="21"/>
    </location>
</feature>
<gene>
    <name evidence="3" type="ORF">I79_012203</name>
</gene>
<organism evidence="3 4">
    <name type="scientific">Cricetulus griseus</name>
    <name type="common">Chinese hamster</name>
    <name type="synonym">Cricetulus barabensis griseus</name>
    <dbReference type="NCBI Taxonomy" id="10029"/>
    <lineage>
        <taxon>Eukaryota</taxon>
        <taxon>Metazoa</taxon>
        <taxon>Chordata</taxon>
        <taxon>Craniata</taxon>
        <taxon>Vertebrata</taxon>
        <taxon>Euteleostomi</taxon>
        <taxon>Mammalia</taxon>
        <taxon>Eutheria</taxon>
        <taxon>Euarchontoglires</taxon>
        <taxon>Glires</taxon>
        <taxon>Rodentia</taxon>
        <taxon>Myomorpha</taxon>
        <taxon>Muroidea</taxon>
        <taxon>Cricetidae</taxon>
        <taxon>Cricetinae</taxon>
        <taxon>Cricetulus</taxon>
    </lineage>
</organism>
<dbReference type="InterPro" id="IPR032777">
    <property type="entry name" value="DUF4515"/>
</dbReference>
<reference evidence="4" key="1">
    <citation type="journal article" date="2011" name="Nat. Biotechnol.">
        <title>The genomic sequence of the Chinese hamster ovary (CHO)-K1 cell line.</title>
        <authorList>
            <person name="Xu X."/>
            <person name="Nagarajan H."/>
            <person name="Lewis N.E."/>
            <person name="Pan S."/>
            <person name="Cai Z."/>
            <person name="Liu X."/>
            <person name="Chen W."/>
            <person name="Xie M."/>
            <person name="Wang W."/>
            <person name="Hammond S."/>
            <person name="Andersen M.R."/>
            <person name="Neff N."/>
            <person name="Passarelli B."/>
            <person name="Koh W."/>
            <person name="Fan H.C."/>
            <person name="Wang J."/>
            <person name="Gui Y."/>
            <person name="Lee K.H."/>
            <person name="Betenbaugh M.J."/>
            <person name="Quake S.R."/>
            <person name="Famili I."/>
            <person name="Palsson B.O."/>
            <person name="Wang J."/>
        </authorList>
    </citation>
    <scope>NUCLEOTIDE SEQUENCE [LARGE SCALE GENOMIC DNA]</scope>
    <source>
        <strain evidence="4">CHO K1 cell line</strain>
    </source>
</reference>
<dbReference type="EMBL" id="JH000537">
    <property type="protein sequence ID" value="EGV92570.1"/>
    <property type="molecule type" value="Genomic_DNA"/>
</dbReference>
<evidence type="ECO:0000256" key="1">
    <source>
        <dbReference type="SAM" id="MobiDB-lite"/>
    </source>
</evidence>
<dbReference type="Proteomes" id="UP000001075">
    <property type="component" value="Unassembled WGS sequence"/>
</dbReference>
<accession>G3HN70</accession>
<name>G3HN70_CRIGR</name>
<feature type="domain" description="DUF4515" evidence="2">
    <location>
        <begin position="20"/>
        <end position="151"/>
    </location>
</feature>
<dbReference type="AlphaFoldDB" id="G3HN70"/>
<proteinExistence type="predicted"/>
<sequence length="225" mass="26210">MAFSNKVNTQEEKPQSPSVQSHEDLWKGIFIRDGNVSPRRRPKVVSQYPELDIFEKQGLEGRKIQPQKKQLLQATLPIYRLEGRHEEEILMLKQETMNKRVKEKDTWLQFLPDKPFLGQKQRQMGSLDLGEMSLLDKRKTQALELSAKDHHLKSGSRAHTGNLHPFDHVDNNEATSKQSKQEKRMLRMECDPVTLANREQFPCKTCSEFPSDLRKLNFPIGRSNY</sequence>
<dbReference type="Pfam" id="PF14988">
    <property type="entry name" value="DUF4515"/>
    <property type="match status" value="1"/>
</dbReference>
<feature type="region of interest" description="Disordered" evidence="1">
    <location>
        <begin position="151"/>
        <end position="184"/>
    </location>
</feature>
<evidence type="ECO:0000313" key="4">
    <source>
        <dbReference type="Proteomes" id="UP000001075"/>
    </source>
</evidence>